<dbReference type="EMBL" id="AWTT01000011">
    <property type="protein sequence ID" value="KIS03751.1"/>
    <property type="molecule type" value="Genomic_DNA"/>
</dbReference>
<dbReference type="OrthoDB" id="2248271at2"/>
<name>A0A0D1AAL8_9LACO</name>
<dbReference type="Proteomes" id="UP000032279">
    <property type="component" value="Unassembled WGS sequence"/>
</dbReference>
<sequence>MSLAIPENMEEVMMRQAMLKSHGQEVTVDEIIQQSVLDVLQAFVDQDLDGHYDEVKWVQKQLVIYDLSHDETARIAPRTETFVMDFKTNSQAVLLQLEDAAKKAVGSR</sequence>
<dbReference type="PATRIC" id="fig|1335616.4.peg.659"/>
<protein>
    <submittedName>
        <fullName evidence="1">Uncharacterized protein</fullName>
    </submittedName>
</protein>
<accession>A0A0D1AAL8</accession>
<dbReference type="RefSeq" id="WP_044010367.1">
    <property type="nucleotide sequence ID" value="NZ_AWTT01000011.1"/>
</dbReference>
<gene>
    <name evidence="1" type="ORF">WDC_0663</name>
</gene>
<keyword evidence="2" id="KW-1185">Reference proteome</keyword>
<dbReference type="AlphaFoldDB" id="A0A0D1AAL8"/>
<dbReference type="STRING" id="1335616.WDC_0663"/>
<reference evidence="1 2" key="1">
    <citation type="submission" date="2013-08" db="EMBL/GenBank/DDBJ databases">
        <title>Lactobacillus wasatchii sp. WDC04, a late gas producing bacteria isolated from aged chedder cheese.</title>
        <authorList>
            <person name="Oberg C.J."/>
            <person name="Culumber M."/>
            <person name="McMahon D.J."/>
            <person name="Broadbent J.R."/>
            <person name="Oberg T.S."/>
            <person name="Ortaki F."/>
        </authorList>
    </citation>
    <scope>NUCLEOTIDE SEQUENCE [LARGE SCALE GENOMIC DNA]</scope>
    <source>
        <strain evidence="1 2">WDC04</strain>
    </source>
</reference>
<organism evidence="1 2">
    <name type="scientific">Paucilactobacillus wasatchensis</name>
    <dbReference type="NCBI Taxonomy" id="1335616"/>
    <lineage>
        <taxon>Bacteria</taxon>
        <taxon>Bacillati</taxon>
        <taxon>Bacillota</taxon>
        <taxon>Bacilli</taxon>
        <taxon>Lactobacillales</taxon>
        <taxon>Lactobacillaceae</taxon>
        <taxon>Paucilactobacillus</taxon>
    </lineage>
</organism>
<evidence type="ECO:0000313" key="2">
    <source>
        <dbReference type="Proteomes" id="UP000032279"/>
    </source>
</evidence>
<evidence type="ECO:0000313" key="1">
    <source>
        <dbReference type="EMBL" id="KIS03751.1"/>
    </source>
</evidence>
<comment type="caution">
    <text evidence="1">The sequence shown here is derived from an EMBL/GenBank/DDBJ whole genome shotgun (WGS) entry which is preliminary data.</text>
</comment>
<proteinExistence type="predicted"/>